<organism evidence="4 5">
    <name type="scientific">Prunus persica</name>
    <name type="common">Peach</name>
    <name type="synonym">Amygdalus persica</name>
    <dbReference type="NCBI Taxonomy" id="3760"/>
    <lineage>
        <taxon>Eukaryota</taxon>
        <taxon>Viridiplantae</taxon>
        <taxon>Streptophyta</taxon>
        <taxon>Embryophyta</taxon>
        <taxon>Tracheophyta</taxon>
        <taxon>Spermatophyta</taxon>
        <taxon>Magnoliopsida</taxon>
        <taxon>eudicotyledons</taxon>
        <taxon>Gunneridae</taxon>
        <taxon>Pentapetalae</taxon>
        <taxon>rosids</taxon>
        <taxon>fabids</taxon>
        <taxon>Rosales</taxon>
        <taxon>Rosaceae</taxon>
        <taxon>Amygdaloideae</taxon>
        <taxon>Amygdaleae</taxon>
        <taxon>Prunus</taxon>
    </lineage>
</organism>
<keyword evidence="5" id="KW-1185">Reference proteome</keyword>
<dbReference type="Gramene" id="ONI34197">
    <property type="protein sequence ID" value="ONI34197"/>
    <property type="gene ID" value="PRUPE_1G468000"/>
</dbReference>
<evidence type="ECO:0000313" key="5">
    <source>
        <dbReference type="Proteomes" id="UP000006882"/>
    </source>
</evidence>
<dbReference type="AlphaFoldDB" id="M5XG28"/>
<evidence type="ECO:0000256" key="3">
    <source>
        <dbReference type="ARBA" id="ARBA00034078"/>
    </source>
</evidence>
<sequence>MYSIKCGRGLCGTCCFFLSYLVNQKLSLGQPEIMILPPNPQTLGFFHFHFFFGLDDLNDKSPSLAHACLAPLCPQILRIQLL</sequence>
<dbReference type="EMBL" id="CM007651">
    <property type="protein sequence ID" value="ONI34197.1"/>
    <property type="molecule type" value="Genomic_DNA"/>
</dbReference>
<dbReference type="HOGENOM" id="CLU_2562682_0_0_1"/>
<gene>
    <name evidence="4" type="ORF">PRUPE_1G468000</name>
</gene>
<dbReference type="GO" id="GO:0051537">
    <property type="term" value="F:2 iron, 2 sulfur cluster binding"/>
    <property type="evidence" value="ECO:0007669"/>
    <property type="project" value="UniProtKB-KW"/>
</dbReference>
<dbReference type="Proteomes" id="UP000006882">
    <property type="component" value="Chromosome G1"/>
</dbReference>
<comment type="cofactor">
    <cofactor evidence="3">
        <name>[2Fe-2S] cluster</name>
        <dbReference type="ChEBI" id="CHEBI:190135"/>
    </cofactor>
</comment>
<accession>M5XG28</accession>
<evidence type="ECO:0000256" key="2">
    <source>
        <dbReference type="ARBA" id="ARBA00023014"/>
    </source>
</evidence>
<dbReference type="InterPro" id="IPR006058">
    <property type="entry name" value="2Fe2S_fd_BS"/>
</dbReference>
<evidence type="ECO:0000313" key="4">
    <source>
        <dbReference type="EMBL" id="ONI34197.1"/>
    </source>
</evidence>
<keyword evidence="2" id="KW-0411">Iron-sulfur</keyword>
<keyword evidence="1" id="KW-0408">Iron</keyword>
<keyword evidence="1" id="KW-0001">2Fe-2S</keyword>
<protein>
    <submittedName>
        <fullName evidence="4">Uncharacterized protein</fullName>
    </submittedName>
</protein>
<evidence type="ECO:0000256" key="1">
    <source>
        <dbReference type="ARBA" id="ARBA00022714"/>
    </source>
</evidence>
<keyword evidence="1" id="KW-0479">Metal-binding</keyword>
<dbReference type="PROSITE" id="PS00197">
    <property type="entry name" value="2FE2S_FER_1"/>
    <property type="match status" value="1"/>
</dbReference>
<name>M5XG28_PRUPE</name>
<reference evidence="4 5" key="1">
    <citation type="journal article" date="2013" name="Nat. Genet.">
        <title>The high-quality draft genome of peach (Prunus persica) identifies unique patterns of genetic diversity, domestication and genome evolution.</title>
        <authorList>
            <consortium name="International Peach Genome Initiative"/>
            <person name="Verde I."/>
            <person name="Abbott A.G."/>
            <person name="Scalabrin S."/>
            <person name="Jung S."/>
            <person name="Shu S."/>
            <person name="Marroni F."/>
            <person name="Zhebentyayeva T."/>
            <person name="Dettori M.T."/>
            <person name="Grimwood J."/>
            <person name="Cattonaro F."/>
            <person name="Zuccolo A."/>
            <person name="Rossini L."/>
            <person name="Jenkins J."/>
            <person name="Vendramin E."/>
            <person name="Meisel L.A."/>
            <person name="Decroocq V."/>
            <person name="Sosinski B."/>
            <person name="Prochnik S."/>
            <person name="Mitros T."/>
            <person name="Policriti A."/>
            <person name="Cipriani G."/>
            <person name="Dondini L."/>
            <person name="Ficklin S."/>
            <person name="Goodstein D.M."/>
            <person name="Xuan P."/>
            <person name="Del Fabbro C."/>
            <person name="Aramini V."/>
            <person name="Copetti D."/>
            <person name="Gonzalez S."/>
            <person name="Horner D.S."/>
            <person name="Falchi R."/>
            <person name="Lucas S."/>
            <person name="Mica E."/>
            <person name="Maldonado J."/>
            <person name="Lazzari B."/>
            <person name="Bielenberg D."/>
            <person name="Pirona R."/>
            <person name="Miculan M."/>
            <person name="Barakat A."/>
            <person name="Testolin R."/>
            <person name="Stella A."/>
            <person name="Tartarini S."/>
            <person name="Tonutti P."/>
            <person name="Arus P."/>
            <person name="Orellana A."/>
            <person name="Wells C."/>
            <person name="Main D."/>
            <person name="Vizzotto G."/>
            <person name="Silva H."/>
            <person name="Salamini F."/>
            <person name="Schmutz J."/>
            <person name="Morgante M."/>
            <person name="Rokhsar D.S."/>
        </authorList>
    </citation>
    <scope>NUCLEOTIDE SEQUENCE [LARGE SCALE GENOMIC DNA]</scope>
    <source>
        <strain evidence="5">cv. Nemared</strain>
    </source>
</reference>
<proteinExistence type="predicted"/>